<reference evidence="19" key="1">
    <citation type="journal article" date="2016" name="Dev. Comp. Immunol.">
        <title>The complement system of elasmobranches revealed by liver transcriptome analysis of a hammerhead shark, Sphyrna zygaena.</title>
        <authorList>
            <person name="Goshima M."/>
            <person name="Sekiguchi R."/>
            <person name="Matsushita M."/>
            <person name="Nonaka M."/>
        </authorList>
    </citation>
    <scope>NUCLEOTIDE SEQUENCE</scope>
    <source>
        <tissue evidence="19">Liver</tissue>
    </source>
</reference>
<feature type="disulfide bond" evidence="16">
    <location>
        <begin position="113"/>
        <end position="131"/>
    </location>
</feature>
<evidence type="ECO:0000256" key="17">
    <source>
        <dbReference type="SAM" id="SignalP"/>
    </source>
</evidence>
<dbReference type="GO" id="GO:0031640">
    <property type="term" value="P:killing of cells of another organism"/>
    <property type="evidence" value="ECO:0007669"/>
    <property type="project" value="UniProtKB-KW"/>
</dbReference>
<evidence type="ECO:0000256" key="2">
    <source>
        <dbReference type="ARBA" id="ARBA00004613"/>
    </source>
</evidence>
<dbReference type="GO" id="GO:0044218">
    <property type="term" value="C:other organism cell membrane"/>
    <property type="evidence" value="ECO:0007669"/>
    <property type="project" value="UniProtKB-KW"/>
</dbReference>
<dbReference type="SUPFAM" id="SSF57424">
    <property type="entry name" value="LDL receptor-like module"/>
    <property type="match status" value="1"/>
</dbReference>
<sequence length="589" mass="66087">MNLFMSCFSSFACLLCFTHFANSNQISISSEHCFTNHSVRKIRSVAALDCQLGQWAPWTKCFPCESKKSRYRNLKRPAAFGGSSCIGSLWEEVTCQTSEQCVPSNNCGDQFQCSLGRCIKRRLLCNGENDCADASDEDACESDRLDETRNFCSDLFLIPGLEAIMTGYDILTNEGKRTVLDSGFGGYCEYVYNGDWRELRYDSECEHLYYNDDEKYFRKPYNLFKYRFEALADSGFTMEVYNDVHKLLTTKMSTDSFAIGVGLKISVVKATVGFADFSTFLRNITTFVGKDVDFVRVRTKVQTAHFKMRRDNLLLDEDMAESLMELPDEYNYGMYAKFLADYGTHYYASGTMGGVYEFTIVFNKKALAESGVTASQAGYCITGSLGVVMSKGQDIAAIKAKGCNKIMKDKLTSDTSSSLVKDVLPHVIGGDLKSSAGLLSRGIPDVKMYRRWGKSLKYMPAVIDVEIMPIYDLVARSNLHGVENKRQNLKRAMEEYLAEFHPCRCPVCYNNGKAVLFNNACICECLPGYEGKACQETKREGPTHGNWGCWSGWTPCQNGLKQRTRNCDHPPPKNGGATCLGKNIQTQYC</sequence>
<accession>A0A146GEW5</accession>
<dbReference type="InterPro" id="IPR023415">
    <property type="entry name" value="LDLR_class-A_CS"/>
</dbReference>
<evidence type="ECO:0000256" key="1">
    <source>
        <dbReference type="ARBA" id="ARBA00004175"/>
    </source>
</evidence>
<dbReference type="SMART" id="SM00209">
    <property type="entry name" value="TSP1"/>
    <property type="match status" value="2"/>
</dbReference>
<evidence type="ECO:0000256" key="9">
    <source>
        <dbReference type="ARBA" id="ARBA00022859"/>
    </source>
</evidence>
<dbReference type="Pfam" id="PF01823">
    <property type="entry name" value="MACPF"/>
    <property type="match status" value="1"/>
</dbReference>
<dbReference type="InterPro" id="IPR001862">
    <property type="entry name" value="MAC_perforin"/>
</dbReference>
<proteinExistence type="evidence at transcript level"/>
<dbReference type="InterPro" id="IPR036383">
    <property type="entry name" value="TSP1_rpt_sf"/>
</dbReference>
<dbReference type="Gene3D" id="4.10.400.10">
    <property type="entry name" value="Low-density Lipoprotein Receptor"/>
    <property type="match status" value="1"/>
</dbReference>
<evidence type="ECO:0000256" key="5">
    <source>
        <dbReference type="ARBA" id="ARBA00022536"/>
    </source>
</evidence>
<dbReference type="PANTHER" id="PTHR45742">
    <property type="entry name" value="COMPLEMENT COMPONENT C6"/>
    <property type="match status" value="1"/>
</dbReference>
<name>A0A146GEW5_SPHZY</name>
<evidence type="ECO:0000256" key="13">
    <source>
        <dbReference type="ARBA" id="ARBA00023157"/>
    </source>
</evidence>
<dbReference type="PANTHER" id="PTHR45742:SF1">
    <property type="entry name" value="COMPLEMENT COMPONENT C8 ALPHA CHAIN"/>
    <property type="match status" value="1"/>
</dbReference>
<dbReference type="PROSITE" id="PS50068">
    <property type="entry name" value="LDLRA_2"/>
    <property type="match status" value="1"/>
</dbReference>
<dbReference type="InterPro" id="IPR000884">
    <property type="entry name" value="TSP1_rpt"/>
</dbReference>
<evidence type="ECO:0000256" key="14">
    <source>
        <dbReference type="ARBA" id="ARBA00023180"/>
    </source>
</evidence>
<evidence type="ECO:0000256" key="6">
    <source>
        <dbReference type="ARBA" id="ARBA00022537"/>
    </source>
</evidence>
<evidence type="ECO:0000256" key="15">
    <source>
        <dbReference type="ARBA" id="ARBA00023298"/>
    </source>
</evidence>
<keyword evidence="14" id="KW-0325">Glycoprotein</keyword>
<evidence type="ECO:0000313" key="19">
    <source>
        <dbReference type="EMBL" id="BAU69628.1"/>
    </source>
</evidence>
<keyword evidence="12" id="KW-0472">Membrane</keyword>
<dbReference type="PROSITE" id="PS51412">
    <property type="entry name" value="MACPF_2"/>
    <property type="match status" value="1"/>
</dbReference>
<keyword evidence="15" id="KW-1053">Target membrane</keyword>
<dbReference type="GO" id="GO:0005576">
    <property type="term" value="C:extracellular region"/>
    <property type="evidence" value="ECO:0007669"/>
    <property type="project" value="UniProtKB-SubCell"/>
</dbReference>
<evidence type="ECO:0000256" key="12">
    <source>
        <dbReference type="ARBA" id="ARBA00023136"/>
    </source>
</evidence>
<dbReference type="InterPro" id="IPR036055">
    <property type="entry name" value="LDL_receptor-like_sf"/>
</dbReference>
<comment type="caution">
    <text evidence="16">Lacks conserved residue(s) required for the propagation of feature annotation.</text>
</comment>
<evidence type="ECO:0000256" key="3">
    <source>
        <dbReference type="ARBA" id="ARBA00009214"/>
    </source>
</evidence>
<comment type="subcellular location">
    <subcellularLocation>
        <location evidence="2">Secreted</location>
    </subcellularLocation>
    <subcellularLocation>
        <location evidence="1">Target cell membrane</location>
    </subcellularLocation>
</comment>
<dbReference type="GO" id="GO:0006958">
    <property type="term" value="P:complement activation, classical pathway"/>
    <property type="evidence" value="ECO:0007669"/>
    <property type="project" value="UniProtKB-KW"/>
</dbReference>
<keyword evidence="10" id="KW-0180">Complement pathway</keyword>
<dbReference type="PROSITE" id="PS50092">
    <property type="entry name" value="TSP1"/>
    <property type="match status" value="2"/>
</dbReference>
<evidence type="ECO:0000256" key="11">
    <source>
        <dbReference type="ARBA" id="ARBA00023058"/>
    </source>
</evidence>
<evidence type="ECO:0000256" key="7">
    <source>
        <dbReference type="ARBA" id="ARBA00022588"/>
    </source>
</evidence>
<keyword evidence="13 16" id="KW-1015">Disulfide bond</keyword>
<protein>
    <submittedName>
        <fullName evidence="19">C8a</fullName>
    </submittedName>
</protein>
<dbReference type="GO" id="GO:0005579">
    <property type="term" value="C:membrane attack complex"/>
    <property type="evidence" value="ECO:0007669"/>
    <property type="project" value="UniProtKB-KW"/>
</dbReference>
<dbReference type="InterPro" id="IPR002172">
    <property type="entry name" value="LDrepeatLR_classA_rpt"/>
</dbReference>
<feature type="signal peptide" evidence="17">
    <location>
        <begin position="1"/>
        <end position="23"/>
    </location>
</feature>
<dbReference type="Gene3D" id="2.10.25.10">
    <property type="entry name" value="Laminin"/>
    <property type="match status" value="1"/>
</dbReference>
<dbReference type="PROSITE" id="PS01209">
    <property type="entry name" value="LDLRA_1"/>
    <property type="match status" value="1"/>
</dbReference>
<keyword evidence="17" id="KW-0732">Signal</keyword>
<dbReference type="Gene3D" id="2.20.100.10">
    <property type="entry name" value="Thrombospondin type-1 (TSP1) repeat"/>
    <property type="match status" value="2"/>
</dbReference>
<evidence type="ECO:0000256" key="10">
    <source>
        <dbReference type="ARBA" id="ARBA00022875"/>
    </source>
</evidence>
<keyword evidence="9" id="KW-0391">Immunity</keyword>
<feature type="domain" description="MACPF" evidence="18">
    <location>
        <begin position="148"/>
        <end position="504"/>
    </location>
</feature>
<keyword evidence="4" id="KW-0964">Secreted</keyword>
<keyword evidence="11" id="KW-0473">Membrane attack complex</keyword>
<dbReference type="CDD" id="cd00112">
    <property type="entry name" value="LDLa"/>
    <property type="match status" value="1"/>
</dbReference>
<dbReference type="SMART" id="SM00457">
    <property type="entry name" value="MACPF"/>
    <property type="match status" value="1"/>
</dbReference>
<dbReference type="PROSITE" id="PS00279">
    <property type="entry name" value="MACPF_1"/>
    <property type="match status" value="1"/>
</dbReference>
<evidence type="ECO:0000256" key="16">
    <source>
        <dbReference type="PROSITE-ProRule" id="PRU00124"/>
    </source>
</evidence>
<evidence type="ECO:0000259" key="18">
    <source>
        <dbReference type="PROSITE" id="PS51412"/>
    </source>
</evidence>
<feature type="disulfide bond" evidence="16">
    <location>
        <begin position="125"/>
        <end position="140"/>
    </location>
</feature>
<evidence type="ECO:0000256" key="4">
    <source>
        <dbReference type="ARBA" id="ARBA00022525"/>
    </source>
</evidence>
<dbReference type="AlphaFoldDB" id="A0A146GEW5"/>
<dbReference type="EMBL" id="LC107127">
    <property type="protein sequence ID" value="BAU69628.1"/>
    <property type="molecule type" value="mRNA"/>
</dbReference>
<dbReference type="InterPro" id="IPR020864">
    <property type="entry name" value="MACPF"/>
</dbReference>
<organism evidence="19">
    <name type="scientific">Sphyrna zygaena</name>
    <name type="common">Smooth hammerhead</name>
    <name type="synonym">Squalus zygaena</name>
    <dbReference type="NCBI Taxonomy" id="195335"/>
    <lineage>
        <taxon>Eukaryota</taxon>
        <taxon>Metazoa</taxon>
        <taxon>Chordata</taxon>
        <taxon>Craniata</taxon>
        <taxon>Vertebrata</taxon>
        <taxon>Chondrichthyes</taxon>
        <taxon>Elasmobranchii</taxon>
        <taxon>Galeomorphii</taxon>
        <taxon>Galeoidea</taxon>
        <taxon>Carcharhiniformes</taxon>
        <taxon>Carcharhinidae</taxon>
        <taxon>Sphyrna</taxon>
    </lineage>
</organism>
<comment type="similarity">
    <text evidence="3">Belongs to the complement C6/C7/C8/C9 family.</text>
</comment>
<keyword evidence="5" id="KW-0245">EGF-like domain</keyword>
<keyword evidence="7" id="KW-0399">Innate immunity</keyword>
<evidence type="ECO:0000256" key="8">
    <source>
        <dbReference type="ARBA" id="ARBA00022852"/>
    </source>
</evidence>
<keyword evidence="8" id="KW-0204">Cytolysis</keyword>
<keyword evidence="6" id="KW-1052">Target cell membrane</keyword>
<dbReference type="Pfam" id="PF00090">
    <property type="entry name" value="TSP_1"/>
    <property type="match status" value="2"/>
</dbReference>
<dbReference type="InterPro" id="IPR020863">
    <property type="entry name" value="MACPF_CS"/>
</dbReference>
<dbReference type="GO" id="GO:0045087">
    <property type="term" value="P:innate immune response"/>
    <property type="evidence" value="ECO:0007669"/>
    <property type="project" value="UniProtKB-KW"/>
</dbReference>
<dbReference type="PRINTS" id="PR00764">
    <property type="entry name" value="COMPLEMENTC9"/>
</dbReference>
<dbReference type="SMART" id="SM00192">
    <property type="entry name" value="LDLa"/>
    <property type="match status" value="1"/>
</dbReference>
<feature type="chain" id="PRO_5007524802" evidence="17">
    <location>
        <begin position="24"/>
        <end position="589"/>
    </location>
</feature>
<dbReference type="Pfam" id="PF00057">
    <property type="entry name" value="Ldl_recept_a"/>
    <property type="match status" value="1"/>
</dbReference>
<dbReference type="SUPFAM" id="SSF82895">
    <property type="entry name" value="TSP-1 type 1 repeat"/>
    <property type="match status" value="2"/>
</dbReference>